<dbReference type="PANTHER" id="PTHR23339">
    <property type="entry name" value="TYROSINE SPECIFIC PROTEIN PHOSPHATASE AND DUAL SPECIFICITY PROTEIN PHOSPHATASE"/>
    <property type="match status" value="1"/>
</dbReference>
<evidence type="ECO:0000256" key="2">
    <source>
        <dbReference type="ARBA" id="ARBA00013064"/>
    </source>
</evidence>
<dbReference type="GO" id="GO:0004725">
    <property type="term" value="F:protein tyrosine phosphatase activity"/>
    <property type="evidence" value="ECO:0007669"/>
    <property type="project" value="UniProtKB-EC"/>
</dbReference>
<keyword evidence="3" id="KW-0378">Hydrolase</keyword>
<dbReference type="CDD" id="cd17657">
    <property type="entry name" value="CDC14_N"/>
    <property type="match status" value="1"/>
</dbReference>
<dbReference type="InterPro" id="IPR016130">
    <property type="entry name" value="Tyr_Pase_AS"/>
</dbReference>
<dbReference type="SMART" id="SM00195">
    <property type="entry name" value="DSPc"/>
    <property type="match status" value="1"/>
</dbReference>
<dbReference type="Pfam" id="PF14671">
    <property type="entry name" value="DSPn"/>
    <property type="match status" value="1"/>
</dbReference>
<dbReference type="Pfam" id="PF22785">
    <property type="entry name" value="Tc-R-P"/>
    <property type="match status" value="1"/>
</dbReference>
<dbReference type="OrthoDB" id="266663at2759"/>
<dbReference type="InterPro" id="IPR029260">
    <property type="entry name" value="DSPn"/>
</dbReference>
<name>A0A1W0WVZ4_HYPEX</name>
<comment type="similarity">
    <text evidence="1">Belongs to the protein-tyrosine phosphatase family. Non-receptor class CDC14 subfamily.</text>
</comment>
<evidence type="ECO:0000313" key="8">
    <source>
        <dbReference type="EMBL" id="OQV19366.1"/>
    </source>
</evidence>
<proteinExistence type="inferred from homology"/>
<evidence type="ECO:0000256" key="4">
    <source>
        <dbReference type="ARBA" id="ARBA00022912"/>
    </source>
</evidence>
<feature type="region of interest" description="Disordered" evidence="5">
    <location>
        <begin position="463"/>
        <end position="546"/>
    </location>
</feature>
<keyword evidence="4" id="KW-0904">Protein phosphatase</keyword>
<dbReference type="PROSITE" id="PS50054">
    <property type="entry name" value="TYR_PHOSPHATASE_DUAL"/>
    <property type="match status" value="1"/>
</dbReference>
<dbReference type="InterPro" id="IPR050561">
    <property type="entry name" value="PTP"/>
</dbReference>
<accession>A0A1W0WVZ4</accession>
<reference evidence="9" key="1">
    <citation type="submission" date="2017-01" db="EMBL/GenBank/DDBJ databases">
        <title>Comparative genomics of anhydrobiosis in the tardigrade Hypsibius dujardini.</title>
        <authorList>
            <person name="Yoshida Y."/>
            <person name="Koutsovoulos G."/>
            <person name="Laetsch D."/>
            <person name="Stevens L."/>
            <person name="Kumar S."/>
            <person name="Horikawa D."/>
            <person name="Ishino K."/>
            <person name="Komine S."/>
            <person name="Tomita M."/>
            <person name="Blaxter M."/>
            <person name="Arakawa K."/>
        </authorList>
    </citation>
    <scope>NUCLEOTIDE SEQUENCE [LARGE SCALE GENOMIC DNA]</scope>
    <source>
        <strain evidence="9">Z151</strain>
    </source>
</reference>
<dbReference type="PROSITE" id="PS50056">
    <property type="entry name" value="TYR_PHOSPHATASE_2"/>
    <property type="match status" value="1"/>
</dbReference>
<organism evidence="8 9">
    <name type="scientific">Hypsibius exemplaris</name>
    <name type="common">Freshwater tardigrade</name>
    <dbReference type="NCBI Taxonomy" id="2072580"/>
    <lineage>
        <taxon>Eukaryota</taxon>
        <taxon>Metazoa</taxon>
        <taxon>Ecdysozoa</taxon>
        <taxon>Tardigrada</taxon>
        <taxon>Eutardigrada</taxon>
        <taxon>Parachela</taxon>
        <taxon>Hypsibioidea</taxon>
        <taxon>Hypsibiidae</taxon>
        <taxon>Hypsibius</taxon>
    </lineage>
</organism>
<sequence length="546" mass="61060">MIPPLSHWRVALPLAINSPRLHWRSTLAAMTSTSDSGLSNGDTTDGSMSPTSSDDGILKTAVTIIPDRLYFVRSDTVPDARDDLFSFNTDSELVYDSFFDDFGPLNIAKVYRYCEKVQKLLLLNEEARKRKVVHYTSLTEDRKFVNAAWLIGAYAIIKLKKTPEEVLPQLEAAARRNIISFRDASCGPATYKLPLKDCLIALHRSIELRFFDYDSFDLEEYEYYERVENGDFNWITPKFLAFCGPHQRTKLDGYPVHAPEEYFKYFKEHNISTIVRLNSPQYSAERFVTAGFDHKDLIFPDGTSPADHILKEFLRIAETAKGGLAIHCKAGLGRTGTLIAAYLMKHNQFSASEAIAWCRIVRPGSVIGQQQHYLESIKDKLWMDGTVANRANPAAYSSPLSTEFPGFSINGGCHLTRGETSGDHVKELVEISSSSVSTEVVDESGRTTVHEITVVETTISAVCTDPDNVPLDPEGDPSTDDAKIDDDDETTQGDVLNNIKVLRDKARNDRCHTRSMARSGPPVEDAQPPSPPMNDKLQKPKKLKTR</sequence>
<dbReference type="SUPFAM" id="SSF52799">
    <property type="entry name" value="(Phosphotyrosine protein) phosphatases II"/>
    <property type="match status" value="2"/>
</dbReference>
<dbReference type="Proteomes" id="UP000192578">
    <property type="component" value="Unassembled WGS sequence"/>
</dbReference>
<feature type="domain" description="Tyrosine specific protein phosphatases" evidence="7">
    <location>
        <begin position="311"/>
        <end position="373"/>
    </location>
</feature>
<comment type="caution">
    <text evidence="8">The sequence shown here is derived from an EMBL/GenBank/DDBJ whole genome shotgun (WGS) entry which is preliminary data.</text>
</comment>
<protein>
    <recommendedName>
        <fullName evidence="2">protein-tyrosine-phosphatase</fullName>
        <ecNumber evidence="2">3.1.3.48</ecNumber>
    </recommendedName>
</protein>
<feature type="compositionally biased region" description="Acidic residues" evidence="5">
    <location>
        <begin position="473"/>
        <end position="491"/>
    </location>
</feature>
<evidence type="ECO:0000256" key="3">
    <source>
        <dbReference type="ARBA" id="ARBA00022801"/>
    </source>
</evidence>
<dbReference type="InterPro" id="IPR029021">
    <property type="entry name" value="Prot-tyrosine_phosphatase-like"/>
</dbReference>
<dbReference type="InterPro" id="IPR020422">
    <property type="entry name" value="TYR_PHOSPHATASE_DUAL_dom"/>
</dbReference>
<evidence type="ECO:0000259" key="6">
    <source>
        <dbReference type="PROSITE" id="PS50054"/>
    </source>
</evidence>
<dbReference type="Gene3D" id="3.90.190.10">
    <property type="entry name" value="Protein tyrosine phosphatase superfamily"/>
    <property type="match status" value="2"/>
</dbReference>
<dbReference type="AlphaFoldDB" id="A0A1W0WVZ4"/>
<keyword evidence="9" id="KW-1185">Reference proteome</keyword>
<dbReference type="EMBL" id="MTYJ01000040">
    <property type="protein sequence ID" value="OQV19366.1"/>
    <property type="molecule type" value="Genomic_DNA"/>
</dbReference>
<evidence type="ECO:0000256" key="1">
    <source>
        <dbReference type="ARBA" id="ARBA00007315"/>
    </source>
</evidence>
<dbReference type="EC" id="3.1.3.48" evidence="2"/>
<dbReference type="PROSITE" id="PS00383">
    <property type="entry name" value="TYR_PHOSPHATASE_1"/>
    <property type="match status" value="1"/>
</dbReference>
<dbReference type="InterPro" id="IPR044506">
    <property type="entry name" value="CDC14_C"/>
</dbReference>
<dbReference type="FunFam" id="3.90.190.10:FF:000006">
    <property type="entry name" value="Dual specificity protein phosphatase CDC14B"/>
    <property type="match status" value="1"/>
</dbReference>
<evidence type="ECO:0000256" key="5">
    <source>
        <dbReference type="SAM" id="MobiDB-lite"/>
    </source>
</evidence>
<feature type="compositionally biased region" description="Basic and acidic residues" evidence="5">
    <location>
        <begin position="501"/>
        <end position="512"/>
    </location>
</feature>
<dbReference type="InterPro" id="IPR000387">
    <property type="entry name" value="Tyr_Pase_dom"/>
</dbReference>
<feature type="region of interest" description="Disordered" evidence="5">
    <location>
        <begin position="32"/>
        <end position="54"/>
    </location>
</feature>
<evidence type="ECO:0000313" key="9">
    <source>
        <dbReference type="Proteomes" id="UP000192578"/>
    </source>
</evidence>
<dbReference type="CDD" id="cd14499">
    <property type="entry name" value="CDC14_C"/>
    <property type="match status" value="1"/>
</dbReference>
<feature type="domain" description="Tyrosine-protein phosphatase" evidence="6">
    <location>
        <begin position="231"/>
        <end position="386"/>
    </location>
</feature>
<gene>
    <name evidence="8" type="ORF">BV898_06599</name>
</gene>
<evidence type="ECO:0000259" key="7">
    <source>
        <dbReference type="PROSITE" id="PS50056"/>
    </source>
</evidence>